<name>A0A1Y0EDG9_9RHOB</name>
<reference evidence="1 2" key="1">
    <citation type="submission" date="2017-05" db="EMBL/GenBank/DDBJ databases">
        <title>Genome Sequence of Loktanella vestfoldensis Strain SMR4r Isolated from a Culture of the Diatom Skeletonema marinoi.</title>
        <authorList>
            <person name="Topel M."/>
            <person name="Pinder M.I.M."/>
            <person name="Johansson O.N."/>
            <person name="Kourtchenko O."/>
            <person name="Godhe A."/>
            <person name="Clarke A.K."/>
        </authorList>
    </citation>
    <scope>NUCLEOTIDE SEQUENCE [LARGE SCALE GENOMIC DNA]</scope>
    <source>
        <strain evidence="1 2">SMR4r</strain>
    </source>
</reference>
<protein>
    <submittedName>
        <fullName evidence="1">Uncharacterized protein</fullName>
    </submittedName>
</protein>
<dbReference type="KEGG" id="lvs:LOKVESSMR4R_02332"/>
<gene>
    <name evidence="1" type="ORF">LOKVESSMR4R_02332</name>
</gene>
<accession>A0A1Y0EDG9</accession>
<evidence type="ECO:0000313" key="2">
    <source>
        <dbReference type="Proteomes" id="UP000195273"/>
    </source>
</evidence>
<proteinExistence type="predicted"/>
<dbReference type="AlphaFoldDB" id="A0A1Y0EDG9"/>
<dbReference type="EMBL" id="CP021431">
    <property type="protein sequence ID" value="ARU01637.1"/>
    <property type="molecule type" value="Genomic_DNA"/>
</dbReference>
<dbReference type="Proteomes" id="UP000195273">
    <property type="component" value="Chromosome"/>
</dbReference>
<organism evidence="1 2">
    <name type="scientific">Yoonia vestfoldensis</name>
    <dbReference type="NCBI Taxonomy" id="245188"/>
    <lineage>
        <taxon>Bacteria</taxon>
        <taxon>Pseudomonadati</taxon>
        <taxon>Pseudomonadota</taxon>
        <taxon>Alphaproteobacteria</taxon>
        <taxon>Rhodobacterales</taxon>
        <taxon>Paracoccaceae</taxon>
        <taxon>Yoonia</taxon>
    </lineage>
</organism>
<keyword evidence="2" id="KW-1185">Reference proteome</keyword>
<sequence length="32" mass="3551">MTFMHTPVPDLIRDLLVRVSAGSRVKPGTAER</sequence>
<evidence type="ECO:0000313" key="1">
    <source>
        <dbReference type="EMBL" id="ARU01637.1"/>
    </source>
</evidence>